<comment type="similarity">
    <text evidence="1">Belongs to the ABC transporter superfamily.</text>
</comment>
<dbReference type="AlphaFoldDB" id="A0A0X1KT83"/>
<dbReference type="RefSeq" id="WP_031502503.1">
    <property type="nucleotide sequence ID" value="NC_022795.1"/>
</dbReference>
<dbReference type="PROSITE" id="PS00211">
    <property type="entry name" value="ABC_TRANSPORTER_1"/>
    <property type="match status" value="1"/>
</dbReference>
<dbReference type="GO" id="GO:0005524">
    <property type="term" value="F:ATP binding"/>
    <property type="evidence" value="ECO:0007669"/>
    <property type="project" value="UniProtKB-KW"/>
</dbReference>
<keyword evidence="5" id="KW-0029">Amino-acid transport</keyword>
<keyword evidence="8" id="KW-1185">Reference proteome</keyword>
<organism evidence="7 8">
    <name type="scientific">Pseudothermotoga hypogea DSM 11164 = NBRC 106472</name>
    <dbReference type="NCBI Taxonomy" id="1123384"/>
    <lineage>
        <taxon>Bacteria</taxon>
        <taxon>Thermotogati</taxon>
        <taxon>Thermotogota</taxon>
        <taxon>Thermotogae</taxon>
        <taxon>Thermotogales</taxon>
        <taxon>Thermotogaceae</taxon>
        <taxon>Pseudothermotoga</taxon>
    </lineage>
</organism>
<accession>A0A0X1KT83</accession>
<keyword evidence="3" id="KW-0547">Nucleotide-binding</keyword>
<evidence type="ECO:0000256" key="4">
    <source>
        <dbReference type="ARBA" id="ARBA00022840"/>
    </source>
</evidence>
<dbReference type="EMBL" id="CP007141">
    <property type="protein sequence ID" value="AJC74402.1"/>
    <property type="molecule type" value="Genomic_DNA"/>
</dbReference>
<dbReference type="KEGG" id="phy:AJ81_09675"/>
<proteinExistence type="inferred from homology"/>
<evidence type="ECO:0000313" key="7">
    <source>
        <dbReference type="EMBL" id="AJC74402.1"/>
    </source>
</evidence>
<evidence type="ECO:0000256" key="5">
    <source>
        <dbReference type="ARBA" id="ARBA00022970"/>
    </source>
</evidence>
<protein>
    <submittedName>
        <fullName evidence="7">Amino acid ABC transporter ATPase</fullName>
    </submittedName>
</protein>
<keyword evidence="4" id="KW-0067">ATP-binding</keyword>
<dbReference type="PATRIC" id="fig|1123384.7.peg.1947"/>
<reference evidence="7 8" key="1">
    <citation type="submission" date="2014-01" db="EMBL/GenBank/DDBJ databases">
        <title>Genome sequencing of Thermotog hypogea.</title>
        <authorList>
            <person name="Zhang X."/>
            <person name="Alvare G."/>
            <person name="Fristensky B."/>
            <person name="Chen L."/>
            <person name="Suen T."/>
            <person name="Chen Q."/>
            <person name="Ma K."/>
        </authorList>
    </citation>
    <scope>NUCLEOTIDE SEQUENCE [LARGE SCALE GENOMIC DNA]</scope>
    <source>
        <strain evidence="7 8">DSM 11164</strain>
    </source>
</reference>
<evidence type="ECO:0000256" key="1">
    <source>
        <dbReference type="ARBA" id="ARBA00005417"/>
    </source>
</evidence>
<dbReference type="Proteomes" id="UP000077469">
    <property type="component" value="Chromosome"/>
</dbReference>
<evidence type="ECO:0000256" key="3">
    <source>
        <dbReference type="ARBA" id="ARBA00022741"/>
    </source>
</evidence>
<dbReference type="InterPro" id="IPR027417">
    <property type="entry name" value="P-loop_NTPase"/>
</dbReference>
<dbReference type="GO" id="GO:0015807">
    <property type="term" value="P:L-amino acid transport"/>
    <property type="evidence" value="ECO:0007669"/>
    <property type="project" value="TreeGrafter"/>
</dbReference>
<evidence type="ECO:0000313" key="8">
    <source>
        <dbReference type="Proteomes" id="UP000077469"/>
    </source>
</evidence>
<dbReference type="GO" id="GO:0015658">
    <property type="term" value="F:branched-chain amino acid transmembrane transporter activity"/>
    <property type="evidence" value="ECO:0007669"/>
    <property type="project" value="TreeGrafter"/>
</dbReference>
<dbReference type="PANTHER" id="PTHR43820">
    <property type="entry name" value="HIGH-AFFINITY BRANCHED-CHAIN AMINO ACID TRANSPORT ATP-BINDING PROTEIN LIVF"/>
    <property type="match status" value="1"/>
</dbReference>
<keyword evidence="2" id="KW-0813">Transport</keyword>
<evidence type="ECO:0000256" key="2">
    <source>
        <dbReference type="ARBA" id="ARBA00022448"/>
    </source>
</evidence>
<dbReference type="InterPro" id="IPR003593">
    <property type="entry name" value="AAA+_ATPase"/>
</dbReference>
<dbReference type="InterPro" id="IPR003439">
    <property type="entry name" value="ABC_transporter-like_ATP-bd"/>
</dbReference>
<dbReference type="PaxDb" id="1123384-AJ81_09675"/>
<evidence type="ECO:0000259" key="6">
    <source>
        <dbReference type="PROSITE" id="PS50893"/>
    </source>
</evidence>
<dbReference type="CDD" id="cd03224">
    <property type="entry name" value="ABC_TM1139_LivF_branched"/>
    <property type="match status" value="1"/>
</dbReference>
<dbReference type="SUPFAM" id="SSF52540">
    <property type="entry name" value="P-loop containing nucleoside triphosphate hydrolases"/>
    <property type="match status" value="1"/>
</dbReference>
<dbReference type="SMART" id="SM00382">
    <property type="entry name" value="AAA"/>
    <property type="match status" value="1"/>
</dbReference>
<dbReference type="OrthoDB" id="9776369at2"/>
<feature type="domain" description="ABC transporter" evidence="6">
    <location>
        <begin position="2"/>
        <end position="232"/>
    </location>
</feature>
<dbReference type="InterPro" id="IPR017871">
    <property type="entry name" value="ABC_transporter-like_CS"/>
</dbReference>
<sequence>MLELRNVTVSYGPVVAVKDVSLKVEKSSITTILGANGSGKTSLLHAIVGLNKIVAGEILFEGERIDKLEAHEIVRRGLVLCPDNRMVFQKMTVLENLQAGAYLRREDLSKDFDLVFTLFPRLKERLKQRAGTLSGGERQMLAIARSLMAKPKLLMLDEPSTGLAPNLVSEIMRAIKKINESGVTILLVEQSAYAALKISHYGYVLQTGRLVMEGPSERLMKDSSVVESYLGGR</sequence>
<dbReference type="GO" id="GO:0016887">
    <property type="term" value="F:ATP hydrolysis activity"/>
    <property type="evidence" value="ECO:0007669"/>
    <property type="project" value="InterPro"/>
</dbReference>
<dbReference type="InterPro" id="IPR052156">
    <property type="entry name" value="BCAA_Transport_ATP-bd_LivF"/>
</dbReference>
<gene>
    <name evidence="7" type="ORF">AJ81_09675</name>
</gene>
<dbReference type="Pfam" id="PF00005">
    <property type="entry name" value="ABC_tran"/>
    <property type="match status" value="1"/>
</dbReference>
<dbReference type="STRING" id="1123384.AJ81_09675"/>
<name>A0A0X1KT83_9THEM</name>
<dbReference type="PROSITE" id="PS50893">
    <property type="entry name" value="ABC_TRANSPORTER_2"/>
    <property type="match status" value="1"/>
</dbReference>
<dbReference type="Gene3D" id="3.40.50.300">
    <property type="entry name" value="P-loop containing nucleotide triphosphate hydrolases"/>
    <property type="match status" value="1"/>
</dbReference>
<dbReference type="PANTHER" id="PTHR43820:SF4">
    <property type="entry name" value="HIGH-AFFINITY BRANCHED-CHAIN AMINO ACID TRANSPORT ATP-BINDING PROTEIN LIVF"/>
    <property type="match status" value="1"/>
</dbReference>